<comment type="caution">
    <text evidence="3">The sequence shown here is derived from an EMBL/GenBank/DDBJ whole genome shotgun (WGS) entry which is preliminary data.</text>
</comment>
<dbReference type="AlphaFoldDB" id="A0A927MVQ0"/>
<proteinExistence type="predicted"/>
<keyword evidence="4" id="KW-1185">Reference proteome</keyword>
<gene>
    <name evidence="3" type="ORF">HEB94_004327</name>
</gene>
<dbReference type="InterPro" id="IPR018110">
    <property type="entry name" value="Mandel_Rmase/mucon_lact_enz_CS"/>
</dbReference>
<dbReference type="SFLD" id="SFLDS00001">
    <property type="entry name" value="Enolase"/>
    <property type="match status" value="1"/>
</dbReference>
<dbReference type="PROSITE" id="PS00908">
    <property type="entry name" value="MR_MLE_1"/>
    <property type="match status" value="1"/>
</dbReference>
<dbReference type="GO" id="GO:0008869">
    <property type="term" value="F:galactonate dehydratase activity"/>
    <property type="evidence" value="ECO:0007669"/>
    <property type="project" value="UniProtKB-EC"/>
</dbReference>
<dbReference type="Gene3D" id="3.20.20.120">
    <property type="entry name" value="Enolase-like C-terminal domain"/>
    <property type="match status" value="1"/>
</dbReference>
<reference evidence="3" key="1">
    <citation type="submission" date="2020-10" db="EMBL/GenBank/DDBJ databases">
        <title>Sequencing the genomes of 1000 actinobacteria strains.</title>
        <authorList>
            <person name="Klenk H.-P."/>
        </authorList>
    </citation>
    <scope>NUCLEOTIDE SEQUENCE</scope>
    <source>
        <strain evidence="3">DSM 45354</strain>
    </source>
</reference>
<dbReference type="InterPro" id="IPR013341">
    <property type="entry name" value="Mandelate_racemase_N_dom"/>
</dbReference>
<keyword evidence="1 3" id="KW-0456">Lyase</keyword>
<dbReference type="Pfam" id="PF02746">
    <property type="entry name" value="MR_MLE_N"/>
    <property type="match status" value="1"/>
</dbReference>
<evidence type="ECO:0000313" key="4">
    <source>
        <dbReference type="Proteomes" id="UP000638648"/>
    </source>
</evidence>
<dbReference type="RefSeq" id="WP_192751426.1">
    <property type="nucleotide sequence ID" value="NZ_BAABJL010000197.1"/>
</dbReference>
<dbReference type="SUPFAM" id="SSF51604">
    <property type="entry name" value="Enolase C-terminal domain-like"/>
    <property type="match status" value="1"/>
</dbReference>
<dbReference type="SUPFAM" id="SSF54826">
    <property type="entry name" value="Enolase N-terminal domain-like"/>
    <property type="match status" value="1"/>
</dbReference>
<dbReference type="InterPro" id="IPR013342">
    <property type="entry name" value="Mandelate_racemase_C"/>
</dbReference>
<dbReference type="EMBL" id="JADBEM010000001">
    <property type="protein sequence ID" value="MBE1607479.1"/>
    <property type="molecule type" value="Genomic_DNA"/>
</dbReference>
<evidence type="ECO:0000259" key="2">
    <source>
        <dbReference type="SMART" id="SM00922"/>
    </source>
</evidence>
<dbReference type="PANTHER" id="PTHR48080">
    <property type="entry name" value="D-GALACTONATE DEHYDRATASE-RELATED"/>
    <property type="match status" value="1"/>
</dbReference>
<dbReference type="GO" id="GO:0009063">
    <property type="term" value="P:amino acid catabolic process"/>
    <property type="evidence" value="ECO:0007669"/>
    <property type="project" value="InterPro"/>
</dbReference>
<dbReference type="InterPro" id="IPR029065">
    <property type="entry name" value="Enolase_C-like"/>
</dbReference>
<dbReference type="Gene3D" id="3.30.390.10">
    <property type="entry name" value="Enolase-like, N-terminal domain"/>
    <property type="match status" value="1"/>
</dbReference>
<dbReference type="CDD" id="cd03316">
    <property type="entry name" value="MR_like"/>
    <property type="match status" value="1"/>
</dbReference>
<organism evidence="3 4">
    <name type="scientific">Actinopolymorpha pittospori</name>
    <dbReference type="NCBI Taxonomy" id="648752"/>
    <lineage>
        <taxon>Bacteria</taxon>
        <taxon>Bacillati</taxon>
        <taxon>Actinomycetota</taxon>
        <taxon>Actinomycetes</taxon>
        <taxon>Propionibacteriales</taxon>
        <taxon>Actinopolymorphaceae</taxon>
        <taxon>Actinopolymorpha</taxon>
    </lineage>
</organism>
<dbReference type="InterPro" id="IPR029017">
    <property type="entry name" value="Enolase-like_N"/>
</dbReference>
<accession>A0A927MVQ0</accession>
<dbReference type="EC" id="4.2.1.6" evidence="3"/>
<dbReference type="Proteomes" id="UP000638648">
    <property type="component" value="Unassembled WGS sequence"/>
</dbReference>
<dbReference type="Pfam" id="PF13378">
    <property type="entry name" value="MR_MLE_C"/>
    <property type="match status" value="1"/>
</dbReference>
<evidence type="ECO:0000256" key="1">
    <source>
        <dbReference type="ARBA" id="ARBA00023239"/>
    </source>
</evidence>
<name>A0A927MVQ0_9ACTN</name>
<dbReference type="PANTHER" id="PTHR48080:SF2">
    <property type="entry name" value="D-GALACTONATE DEHYDRATASE"/>
    <property type="match status" value="1"/>
</dbReference>
<protein>
    <submittedName>
        <fullName evidence="3">Galactonate dehydratase</fullName>
        <ecNumber evidence="3">4.2.1.6</ecNumber>
    </submittedName>
</protein>
<sequence length="377" mass="40606">MPTTRIESVETFPAGGALYVRLTTDTGITGIGESTCFGWPGAVGEVVESFRDYLVGADPFDVEAHWLHLYRTLCFRGMVVGGAISAIDQALWDIKARHFEVPVWQLLGGRSRRAVRAMKVISGHSAEEVATACADAVRAGYTAVKVILFGHEHHGMRQAQRIADLVGRFTAIRETVGWELDVGIELHRNMAPGDSVLLCEEIAPLRPLFVEDPIPPDSVYAFGEVAKKVRVPMAAGERNTTIWEFAEYVEQGGLAYVRPDVGIAGGITHVRKICALAEARHQGVLPHAVPSGPVATAAHVHLGITVPNWEAQEHVEQENTAASAVVKSVVPLVDGWLYPPDAPGLGMELDEAGLASTPVRTLRVGAPVREDGSVAIR</sequence>
<evidence type="ECO:0000313" key="3">
    <source>
        <dbReference type="EMBL" id="MBE1607479.1"/>
    </source>
</evidence>
<dbReference type="InterPro" id="IPR034593">
    <property type="entry name" value="DgoD-like"/>
</dbReference>
<dbReference type="SFLD" id="SFLDG00179">
    <property type="entry name" value="mandelate_racemase"/>
    <property type="match status" value="1"/>
</dbReference>
<dbReference type="InterPro" id="IPR036849">
    <property type="entry name" value="Enolase-like_C_sf"/>
</dbReference>
<dbReference type="SMART" id="SM00922">
    <property type="entry name" value="MR_MLE"/>
    <property type="match status" value="1"/>
</dbReference>
<feature type="domain" description="Mandelate racemase/muconate lactonizing enzyme C-terminal" evidence="2">
    <location>
        <begin position="126"/>
        <end position="232"/>
    </location>
</feature>